<evidence type="ECO:0000256" key="1">
    <source>
        <dbReference type="PROSITE-ProRule" id="PRU00050"/>
    </source>
</evidence>
<gene>
    <name evidence="5" type="ORF">AABB29_00415</name>
</gene>
<evidence type="ECO:0000259" key="3">
    <source>
        <dbReference type="PROSITE" id="PS50122"/>
    </source>
</evidence>
<feature type="active site" evidence="1">
    <location>
        <position position="48"/>
    </location>
</feature>
<dbReference type="PRINTS" id="PR00996">
    <property type="entry name" value="CHERMTFRASE"/>
</dbReference>
<dbReference type="PROSITE" id="PS50123">
    <property type="entry name" value="CHER"/>
    <property type="match status" value="1"/>
</dbReference>
<dbReference type="GO" id="GO:0008168">
    <property type="term" value="F:methyltransferase activity"/>
    <property type="evidence" value="ECO:0007669"/>
    <property type="project" value="UniProtKB-KW"/>
</dbReference>
<dbReference type="RefSeq" id="WP_341367269.1">
    <property type="nucleotide sequence ID" value="NZ_CP150951.2"/>
</dbReference>
<dbReference type="GO" id="GO:0032259">
    <property type="term" value="P:methylation"/>
    <property type="evidence" value="ECO:0007669"/>
    <property type="project" value="UniProtKB-KW"/>
</dbReference>
<dbReference type="InterPro" id="IPR022641">
    <property type="entry name" value="CheR_N"/>
</dbReference>
<evidence type="ECO:0000313" key="5">
    <source>
        <dbReference type="EMBL" id="WZC49158.1"/>
    </source>
</evidence>
<evidence type="ECO:0000259" key="4">
    <source>
        <dbReference type="PROSITE" id="PS50123"/>
    </source>
</evidence>
<keyword evidence="5" id="KW-0808">Transferase</keyword>
<dbReference type="Proteomes" id="UP001440612">
    <property type="component" value="Chromosome"/>
</dbReference>
<keyword evidence="5" id="KW-0489">Methyltransferase</keyword>
<dbReference type="InterPro" id="IPR000673">
    <property type="entry name" value="Sig_transdc_resp-reg_Me-estase"/>
</dbReference>
<accession>A0ABZ2V4R9</accession>
<organism evidence="5 6">
    <name type="scientific">Yoonia phaeophyticola</name>
    <dbReference type="NCBI Taxonomy" id="3137369"/>
    <lineage>
        <taxon>Bacteria</taxon>
        <taxon>Pseudomonadati</taxon>
        <taxon>Pseudomonadota</taxon>
        <taxon>Alphaproteobacteria</taxon>
        <taxon>Rhodobacterales</taxon>
        <taxon>Paracoccaceae</taxon>
        <taxon>Yoonia</taxon>
    </lineage>
</organism>
<proteinExistence type="predicted"/>
<sequence length="853" mass="95118">MDKTIGQLSREVVPLVAIGASAGGLEPLEAFFDAVSDEPGVAYVIVQHLSPDYRSMMNELLARRSNLPIKHVKDGMQLEINTIYLNRPNEYLELEGNLFRTFTYIDGEGLPHLPIDRFFTSLSSRDWNRTVAIVLSGSGSDGSKGAQILHDAGAAVLVQSMHEASFPSMPRAVLLSGSVDRVLDATDMPGVVQDIFAHGKIGTGASPRPMGDGIKKILAILEAQHNVDFSNYKPANVNRRIVRRLHLRGHASLEEYEEVLSQSPTAVSELFEDMLIGVTEFYRDADAMASLRTNVLDQLAADTDETAPIKIWVPACASGEEVYTIAIELSEALREAGSDRRFRIIGTDIHSGSIETASRGFYTEDKLERVPDDLRARYFDAKPGGYVIQSTLRQKIIFSTHDLISDPPFMNLDLVSCRNLMIYFEEEPQASAISMFIFGLLAQGYLFLGASESVGKFKTAFEVVDPRWRIFRKVARTPSLAQVKIPSKREFSFSRNPHPSRISDERTPLRTQINAVRSREILIRSYDILLKRYAPSSILLSSQSTVLNWFGAAAEVIDTMNNLADWTVQEIVHPDLHFPINVGIEKLRLGHLTTHTRTVTVNLAEKGPTRCTVEVEALNLGPDDDLILVKVAFEGSQPSSVLDIKDIPVEVTNSDDVTVLTKRVHVLERDLRLTEETLQHVTERLEASGEELQASNEELQASNEELQASNEELQSSNEELHAVNEELVSVSAEHERKIDMLSELNETTESVLQLLNTGVIILDEENQLRRFSKMIERDFLLQEHDINRSVDIVGPRLEFADLAEMTAALWKTGEPQIKTGTHSGRPMTLEVRKTMLGVAGDRTPGAIILFRWD</sequence>
<keyword evidence="1" id="KW-0378">Hydrolase</keyword>
<dbReference type="PROSITE" id="PS50122">
    <property type="entry name" value="CHEB"/>
    <property type="match status" value="1"/>
</dbReference>
<dbReference type="InterPro" id="IPR000780">
    <property type="entry name" value="CheR_MeTrfase"/>
</dbReference>
<dbReference type="SUPFAM" id="SSF47757">
    <property type="entry name" value="Chemotaxis receptor methyltransferase CheR, N-terminal domain"/>
    <property type="match status" value="1"/>
</dbReference>
<dbReference type="SUPFAM" id="SSF52738">
    <property type="entry name" value="Methylesterase CheB, C-terminal domain"/>
    <property type="match status" value="1"/>
</dbReference>
<keyword evidence="1" id="KW-0145">Chemotaxis</keyword>
<dbReference type="InterPro" id="IPR035909">
    <property type="entry name" value="CheB_C"/>
</dbReference>
<dbReference type="SMART" id="SM00138">
    <property type="entry name" value="MeTrc"/>
    <property type="match status" value="1"/>
</dbReference>
<evidence type="ECO:0000313" key="6">
    <source>
        <dbReference type="Proteomes" id="UP001440612"/>
    </source>
</evidence>
<evidence type="ECO:0000256" key="2">
    <source>
        <dbReference type="SAM" id="MobiDB-lite"/>
    </source>
</evidence>
<dbReference type="Pfam" id="PF13596">
    <property type="entry name" value="PAS_10"/>
    <property type="match status" value="1"/>
</dbReference>
<dbReference type="InterPro" id="IPR050903">
    <property type="entry name" value="Bact_Chemotaxis_MeTrfase"/>
</dbReference>
<dbReference type="PANTHER" id="PTHR24422:SF10">
    <property type="entry name" value="CHEMOTAXIS PROTEIN METHYLTRANSFERASE 2"/>
    <property type="match status" value="1"/>
</dbReference>
<dbReference type="Gene3D" id="3.40.50.150">
    <property type="entry name" value="Vaccinia Virus protein VP39"/>
    <property type="match status" value="1"/>
</dbReference>
<dbReference type="SUPFAM" id="SSF53335">
    <property type="entry name" value="S-adenosyl-L-methionine-dependent methyltransferases"/>
    <property type="match status" value="1"/>
</dbReference>
<dbReference type="InterPro" id="IPR029063">
    <property type="entry name" value="SAM-dependent_MTases_sf"/>
</dbReference>
<keyword evidence="6" id="KW-1185">Reference proteome</keyword>
<feature type="region of interest" description="Disordered" evidence="2">
    <location>
        <begin position="690"/>
        <end position="713"/>
    </location>
</feature>
<feature type="domain" description="CheR-type methyltransferase" evidence="4">
    <location>
        <begin position="214"/>
        <end position="454"/>
    </location>
</feature>
<reference evidence="6" key="1">
    <citation type="submission" date="2024-04" db="EMBL/GenBank/DDBJ databases">
        <title>Phylogenomic analyses of a clade within the roseobacter group suggest taxonomic reassignments of species of the genera Aestuariivita, Citreicella, Loktanella, Nautella, Pelagibaca, Ruegeria, Thalassobius, Thiobacimonas and Tropicibacter, and the proposal o.</title>
        <authorList>
            <person name="Jeon C.O."/>
        </authorList>
    </citation>
    <scope>NUCLEOTIDE SEQUENCE [LARGE SCALE GENOMIC DNA]</scope>
    <source>
        <strain evidence="6">BS5-3</strain>
    </source>
</reference>
<name>A0ABZ2V4R9_9RHOB</name>
<dbReference type="Pfam" id="PF01339">
    <property type="entry name" value="CheB_methylest"/>
    <property type="match status" value="1"/>
</dbReference>
<dbReference type="Gene3D" id="3.40.50.180">
    <property type="entry name" value="Methylesterase CheB, C-terminal domain"/>
    <property type="match status" value="1"/>
</dbReference>
<feature type="compositionally biased region" description="Polar residues" evidence="2">
    <location>
        <begin position="693"/>
        <end position="708"/>
    </location>
</feature>
<feature type="active site" evidence="1">
    <location>
        <position position="21"/>
    </location>
</feature>
<dbReference type="Pfam" id="PF01739">
    <property type="entry name" value="CheR"/>
    <property type="match status" value="1"/>
</dbReference>
<dbReference type="CDD" id="cd16434">
    <property type="entry name" value="CheB-CheR_fusion"/>
    <property type="match status" value="1"/>
</dbReference>
<feature type="domain" description="CheB-type methylesterase" evidence="3">
    <location>
        <begin position="15"/>
        <end position="188"/>
    </location>
</feature>
<dbReference type="InterPro" id="IPR022642">
    <property type="entry name" value="CheR_C"/>
</dbReference>
<dbReference type="EMBL" id="CP150951">
    <property type="protein sequence ID" value="WZC49158.1"/>
    <property type="molecule type" value="Genomic_DNA"/>
</dbReference>
<feature type="active site" evidence="1">
    <location>
        <position position="141"/>
    </location>
</feature>
<dbReference type="Pfam" id="PF03705">
    <property type="entry name" value="CheR_N"/>
    <property type="match status" value="1"/>
</dbReference>
<protein>
    <submittedName>
        <fullName evidence="5">CheR family methyltransferase</fullName>
    </submittedName>
</protein>
<dbReference type="PANTHER" id="PTHR24422">
    <property type="entry name" value="CHEMOTAXIS PROTEIN METHYLTRANSFERASE"/>
    <property type="match status" value="1"/>
</dbReference>